<protein>
    <submittedName>
        <fullName evidence="6">DNA mismatch repair protein MutS</fullName>
    </submittedName>
</protein>
<feature type="transmembrane region" description="Helical" evidence="4">
    <location>
        <begin position="244"/>
        <end position="261"/>
    </location>
</feature>
<keyword evidence="2" id="KW-0067">ATP-binding</keyword>
<keyword evidence="1" id="KW-0547">Nucleotide-binding</keyword>
<evidence type="ECO:0000256" key="1">
    <source>
        <dbReference type="ARBA" id="ARBA00022741"/>
    </source>
</evidence>
<keyword evidence="4" id="KW-0472">Membrane</keyword>
<evidence type="ECO:0000256" key="2">
    <source>
        <dbReference type="ARBA" id="ARBA00022840"/>
    </source>
</evidence>
<feature type="transmembrane region" description="Helical" evidence="4">
    <location>
        <begin position="448"/>
        <end position="468"/>
    </location>
</feature>
<keyword evidence="3" id="KW-0238">DNA-binding</keyword>
<dbReference type="Pfam" id="PF00488">
    <property type="entry name" value="MutS_V"/>
    <property type="match status" value="1"/>
</dbReference>
<comment type="caution">
    <text evidence="6">The sequence shown here is derived from an EMBL/GenBank/DDBJ whole genome shotgun (WGS) entry which is preliminary data.</text>
</comment>
<dbReference type="PANTHER" id="PTHR11361:SF99">
    <property type="entry name" value="DNA MISMATCH REPAIR PROTEIN"/>
    <property type="match status" value="1"/>
</dbReference>
<sequence length="621" mass="66000">MTAPSTPRAARVARREELDREGAALDAEAARLGVVRFVTFFVALAPWVVAELWASVPDAVGFASLPLLALFALLVSRHRSLRARRARVQVGEELAGRAVARIDRDWAALPEPGEAPERGAGSHPWAVDLDLYGRASLRQLLGPVHTPMGAVTLDGWLLDPMASEGLGARQEAVRELALDPGLCEAVAIEGALLDPVDPGALDGFLAWCAQPPIVSARAGLAAWILPALTLLLAVGDGFDLAPAWSWVVPLAASAVVAFRWGHRLHLDFARASSGVPGLRRYHRLFALWEAAPGEAALRRRLVQALGEGDGAASAALGRLERLLDMADARFSSLHPALAIGLLWDVHVGRALDRWRAAHGARVAGWMESMGTLEALASVATLAAEHPDWAMPEVESPHHPPHFTATGLGHPLLPAGVAVHNDVALGPPGTALLITGSNMSGKSTLLRSIGLAVVMTGLGAPVCAGALRLTRCRLYTSMRVQDSLEAGVSFFMAELRRLAAILDAAPPTGSGDEPLLYLVDEILQGTNSEERRVAGRRFVRHLLRRRAIGAVTTHDLGFHEHPEVAAASRLVHFRESVATGGEGPGLTFDYRLRPGLATTRNALRLAEQVGLTDPDAAGDPVS</sequence>
<dbReference type="SUPFAM" id="SSF52540">
    <property type="entry name" value="P-loop containing nucleoside triphosphate hydrolases"/>
    <property type="match status" value="1"/>
</dbReference>
<keyword evidence="4" id="KW-0812">Transmembrane</keyword>
<dbReference type="EMBL" id="JBBHLI010000005">
    <property type="protein sequence ID" value="MEK9501421.1"/>
    <property type="molecule type" value="Genomic_DNA"/>
</dbReference>
<evidence type="ECO:0000256" key="3">
    <source>
        <dbReference type="ARBA" id="ARBA00023125"/>
    </source>
</evidence>
<evidence type="ECO:0000256" key="4">
    <source>
        <dbReference type="SAM" id="Phobius"/>
    </source>
</evidence>
<keyword evidence="4" id="KW-1133">Transmembrane helix</keyword>
<name>A0ABU9E9J8_9BACT</name>
<dbReference type="InterPro" id="IPR000432">
    <property type="entry name" value="DNA_mismatch_repair_MutS_C"/>
</dbReference>
<evidence type="ECO:0000313" key="6">
    <source>
        <dbReference type="EMBL" id="MEK9501421.1"/>
    </source>
</evidence>
<accession>A0ABU9E9J8</accession>
<dbReference type="PANTHER" id="PTHR11361">
    <property type="entry name" value="DNA MISMATCH REPAIR PROTEIN MUTS FAMILY MEMBER"/>
    <property type="match status" value="1"/>
</dbReference>
<feature type="transmembrane region" description="Helical" evidence="4">
    <location>
        <begin position="34"/>
        <end position="53"/>
    </location>
</feature>
<feature type="transmembrane region" description="Helical" evidence="4">
    <location>
        <begin position="220"/>
        <end position="238"/>
    </location>
</feature>
<dbReference type="InterPro" id="IPR045076">
    <property type="entry name" value="MutS"/>
</dbReference>
<feature type="transmembrane region" description="Helical" evidence="4">
    <location>
        <begin position="59"/>
        <end position="76"/>
    </location>
</feature>
<dbReference type="Gene3D" id="3.40.50.300">
    <property type="entry name" value="P-loop containing nucleotide triphosphate hydrolases"/>
    <property type="match status" value="1"/>
</dbReference>
<organism evidence="6 7">
    <name type="scientific">Gaopeijia maritima</name>
    <dbReference type="NCBI Taxonomy" id="3119007"/>
    <lineage>
        <taxon>Bacteria</taxon>
        <taxon>Pseudomonadati</taxon>
        <taxon>Gemmatimonadota</taxon>
        <taxon>Longimicrobiia</taxon>
        <taxon>Gaopeijiales</taxon>
        <taxon>Gaopeijiaceae</taxon>
        <taxon>Gaopeijia</taxon>
    </lineage>
</organism>
<dbReference type="SMART" id="SM00534">
    <property type="entry name" value="MUTSac"/>
    <property type="match status" value="1"/>
</dbReference>
<dbReference type="RefSeq" id="WP_405286902.1">
    <property type="nucleotide sequence ID" value="NZ_JBBHLI010000005.1"/>
</dbReference>
<dbReference type="InterPro" id="IPR027417">
    <property type="entry name" value="P-loop_NTPase"/>
</dbReference>
<reference evidence="6 7" key="1">
    <citation type="submission" date="2024-02" db="EMBL/GenBank/DDBJ databases">
        <title>A novel Gemmatimonadota bacterium.</title>
        <authorList>
            <person name="Du Z.-J."/>
            <person name="Ye Y.-Q."/>
        </authorList>
    </citation>
    <scope>NUCLEOTIDE SEQUENCE [LARGE SCALE GENOMIC DNA]</scope>
    <source>
        <strain evidence="6 7">DH-20</strain>
    </source>
</reference>
<proteinExistence type="predicted"/>
<dbReference type="Proteomes" id="UP001484239">
    <property type="component" value="Unassembled WGS sequence"/>
</dbReference>
<keyword evidence="7" id="KW-1185">Reference proteome</keyword>
<evidence type="ECO:0000313" key="7">
    <source>
        <dbReference type="Proteomes" id="UP001484239"/>
    </source>
</evidence>
<gene>
    <name evidence="6" type="ORF">WI372_10575</name>
</gene>
<evidence type="ECO:0000259" key="5">
    <source>
        <dbReference type="SMART" id="SM00534"/>
    </source>
</evidence>
<feature type="domain" description="DNA mismatch repair proteins mutS family" evidence="5">
    <location>
        <begin position="428"/>
        <end position="617"/>
    </location>
</feature>